<evidence type="ECO:0000256" key="7">
    <source>
        <dbReference type="ARBA" id="ARBA00023136"/>
    </source>
</evidence>
<keyword evidence="10" id="KW-1185">Reference proteome</keyword>
<evidence type="ECO:0000256" key="5">
    <source>
        <dbReference type="ARBA" id="ARBA00022847"/>
    </source>
</evidence>
<reference evidence="9 10" key="1">
    <citation type="submission" date="2020-08" db="EMBL/GenBank/DDBJ databases">
        <title>Genomic Encyclopedia of Type Strains, Phase IV (KMG-IV): sequencing the most valuable type-strain genomes for metagenomic binning, comparative biology and taxonomic classification.</title>
        <authorList>
            <person name="Goeker M."/>
        </authorList>
    </citation>
    <scope>NUCLEOTIDE SEQUENCE [LARGE SCALE GENOMIC DNA]</scope>
    <source>
        <strain evidence="9 10">DSM 21255</strain>
    </source>
</reference>
<gene>
    <name evidence="9" type="ORF">HNR45_000911</name>
</gene>
<dbReference type="GO" id="GO:0005886">
    <property type="term" value="C:plasma membrane"/>
    <property type="evidence" value="ECO:0007669"/>
    <property type="project" value="UniProtKB-SubCell"/>
</dbReference>
<keyword evidence="7 8" id="KW-0472">Membrane</keyword>
<dbReference type="GeneID" id="93486192"/>
<keyword evidence="3" id="KW-1003">Cell membrane</keyword>
<comment type="caution">
    <text evidence="9">The sequence shown here is derived from an EMBL/GenBank/DDBJ whole genome shotgun (WGS) entry which is preliminary data.</text>
</comment>
<feature type="transmembrane region" description="Helical" evidence="8">
    <location>
        <begin position="78"/>
        <end position="108"/>
    </location>
</feature>
<dbReference type="InterPro" id="IPR018107">
    <property type="entry name" value="Na-dicarboxylate_symporter_CS"/>
</dbReference>
<dbReference type="PANTHER" id="PTHR42865">
    <property type="entry name" value="PROTON/GLUTAMATE-ASPARTATE SYMPORTER"/>
    <property type="match status" value="1"/>
</dbReference>
<dbReference type="RefSeq" id="WP_159822869.1">
    <property type="nucleotide sequence ID" value="NZ_CABWNB010000002.1"/>
</dbReference>
<feature type="transmembrane region" description="Helical" evidence="8">
    <location>
        <begin position="144"/>
        <end position="162"/>
    </location>
</feature>
<keyword evidence="6 8" id="KW-1133">Transmembrane helix</keyword>
<dbReference type="EMBL" id="JACHHI010000003">
    <property type="protein sequence ID" value="MBB6477878.1"/>
    <property type="molecule type" value="Genomic_DNA"/>
</dbReference>
<dbReference type="PRINTS" id="PR00173">
    <property type="entry name" value="EDTRNSPORT"/>
</dbReference>
<feature type="transmembrane region" description="Helical" evidence="8">
    <location>
        <begin position="189"/>
        <end position="210"/>
    </location>
</feature>
<dbReference type="Gene3D" id="1.10.3860.10">
    <property type="entry name" value="Sodium:dicarboxylate symporter"/>
    <property type="match status" value="1"/>
</dbReference>
<evidence type="ECO:0000256" key="8">
    <source>
        <dbReference type="SAM" id="Phobius"/>
    </source>
</evidence>
<dbReference type="PROSITE" id="PS00714">
    <property type="entry name" value="NA_DICARBOXYL_SYMP_2"/>
    <property type="match status" value="1"/>
</dbReference>
<sequence>MKNLGLSARIFIALILGVIVGLMLQGSPAIATAWIKPLGTLFLNCIKLIIVPLVFASLIVGVCGLGDIKRLGAIGGKAFGFYMLTTGFAVTLGLVLANALSVGAGFVLPTGELSVKVKEAPSIASVLLGIIPTNPIKALAEGNMLQIIFFALLFGCGILAVGQKAQVVERFFTGLAEVMYKVTAWIMRLAPIGVFGLIVPVVAVSGAAVLLPLLKLIGVAALASLIHVAVIYGGLVRMLGKLNPLTFFRAVFPAMAVAFTTSSSSGTLPVSMQCCEENLNIDKSITSFVLPLGATINMDGTAIYQGVCAIFIAQVYGINLDIGHQLMIILTATLASIGTAGVPGAGMIMLMLVLQTTGLPLEGIALVAGVDRILDMIRTCLNVTGDMTCAAIVNQWEGKNIAQEKMEREARVNEEVVAL</sequence>
<dbReference type="PANTHER" id="PTHR42865:SF7">
    <property type="entry name" value="PROTON_GLUTAMATE-ASPARTATE SYMPORTER"/>
    <property type="match status" value="1"/>
</dbReference>
<dbReference type="FunFam" id="1.10.3860.10:FF:000001">
    <property type="entry name" value="C4-dicarboxylate transport protein"/>
    <property type="match status" value="1"/>
</dbReference>
<feature type="transmembrane region" description="Helical" evidence="8">
    <location>
        <begin position="326"/>
        <end position="354"/>
    </location>
</feature>
<evidence type="ECO:0000313" key="10">
    <source>
        <dbReference type="Proteomes" id="UP000591941"/>
    </source>
</evidence>
<name>A0A841R521_9FIRM</name>
<accession>A0A841R521</accession>
<proteinExistence type="predicted"/>
<keyword evidence="2" id="KW-0813">Transport</keyword>
<dbReference type="AlphaFoldDB" id="A0A841R521"/>
<dbReference type="Pfam" id="PF00375">
    <property type="entry name" value="SDF"/>
    <property type="match status" value="1"/>
</dbReference>
<keyword evidence="5" id="KW-0769">Symport</keyword>
<dbReference type="SUPFAM" id="SSF118215">
    <property type="entry name" value="Proton glutamate symport protein"/>
    <property type="match status" value="1"/>
</dbReference>
<evidence type="ECO:0000256" key="4">
    <source>
        <dbReference type="ARBA" id="ARBA00022692"/>
    </source>
</evidence>
<feature type="transmembrane region" description="Helical" evidence="8">
    <location>
        <begin position="41"/>
        <end position="66"/>
    </location>
</feature>
<evidence type="ECO:0000256" key="2">
    <source>
        <dbReference type="ARBA" id="ARBA00022448"/>
    </source>
</evidence>
<dbReference type="InterPro" id="IPR001991">
    <property type="entry name" value="Na-dicarboxylate_symporter"/>
</dbReference>
<keyword evidence="4 8" id="KW-0812">Transmembrane</keyword>
<dbReference type="GO" id="GO:0006835">
    <property type="term" value="P:dicarboxylic acid transport"/>
    <property type="evidence" value="ECO:0007669"/>
    <property type="project" value="TreeGrafter"/>
</dbReference>
<evidence type="ECO:0000256" key="3">
    <source>
        <dbReference type="ARBA" id="ARBA00022475"/>
    </source>
</evidence>
<dbReference type="OrthoDB" id="9768885at2"/>
<protein>
    <submittedName>
        <fullName evidence="9">Na+/H+-dicarboxylate symporter</fullName>
    </submittedName>
</protein>
<organism evidence="9 10">
    <name type="scientific">Negativicoccus succinicivorans</name>
    <dbReference type="NCBI Taxonomy" id="620903"/>
    <lineage>
        <taxon>Bacteria</taxon>
        <taxon>Bacillati</taxon>
        <taxon>Bacillota</taxon>
        <taxon>Negativicutes</taxon>
        <taxon>Veillonellales</taxon>
        <taxon>Veillonellaceae</taxon>
        <taxon>Negativicoccus</taxon>
    </lineage>
</organism>
<feature type="transmembrane region" description="Helical" evidence="8">
    <location>
        <begin position="12"/>
        <end position="35"/>
    </location>
</feature>
<evidence type="ECO:0000313" key="9">
    <source>
        <dbReference type="EMBL" id="MBB6477878.1"/>
    </source>
</evidence>
<dbReference type="Proteomes" id="UP000591941">
    <property type="component" value="Unassembled WGS sequence"/>
</dbReference>
<feature type="transmembrane region" description="Helical" evidence="8">
    <location>
        <begin position="247"/>
        <end position="263"/>
    </location>
</feature>
<evidence type="ECO:0000256" key="6">
    <source>
        <dbReference type="ARBA" id="ARBA00022989"/>
    </source>
</evidence>
<dbReference type="InterPro" id="IPR036458">
    <property type="entry name" value="Na:dicarbo_symporter_sf"/>
</dbReference>
<evidence type="ECO:0000256" key="1">
    <source>
        <dbReference type="ARBA" id="ARBA00004651"/>
    </source>
</evidence>
<comment type="subcellular location">
    <subcellularLocation>
        <location evidence="1">Cell membrane</location>
        <topology evidence="1">Multi-pass membrane protein</topology>
    </subcellularLocation>
</comment>
<dbReference type="GO" id="GO:0015293">
    <property type="term" value="F:symporter activity"/>
    <property type="evidence" value="ECO:0007669"/>
    <property type="project" value="UniProtKB-KW"/>
</dbReference>
<feature type="transmembrane region" description="Helical" evidence="8">
    <location>
        <begin position="216"/>
        <end position="235"/>
    </location>
</feature>
<feature type="transmembrane region" description="Helical" evidence="8">
    <location>
        <begin position="302"/>
        <end position="319"/>
    </location>
</feature>